<protein>
    <submittedName>
        <fullName evidence="2">Variable surface protein</fullName>
    </submittedName>
</protein>
<reference evidence="3" key="1">
    <citation type="submission" date="2017-04" db="EMBL/GenBank/DDBJ databases">
        <title>Plasmodium gonderi genome.</title>
        <authorList>
            <person name="Arisue N."/>
            <person name="Honma H."/>
            <person name="Kawai S."/>
            <person name="Tougan T."/>
            <person name="Tanabe K."/>
            <person name="Horii T."/>
        </authorList>
    </citation>
    <scope>NUCLEOTIDE SEQUENCE [LARGE SCALE GENOMIC DNA]</scope>
    <source>
        <strain evidence="3">ATCC 30045</strain>
    </source>
</reference>
<keyword evidence="1" id="KW-0472">Membrane</keyword>
<dbReference type="RefSeq" id="XP_028541627.1">
    <property type="nucleotide sequence ID" value="XM_028685826.1"/>
</dbReference>
<keyword evidence="3" id="KW-1185">Reference proteome</keyword>
<dbReference type="GeneID" id="39745738"/>
<gene>
    <name evidence="2" type="ORF">PGO_020070</name>
</gene>
<organism evidence="2 3">
    <name type="scientific">Plasmodium gonderi</name>
    <dbReference type="NCBI Taxonomy" id="77519"/>
    <lineage>
        <taxon>Eukaryota</taxon>
        <taxon>Sar</taxon>
        <taxon>Alveolata</taxon>
        <taxon>Apicomplexa</taxon>
        <taxon>Aconoidasida</taxon>
        <taxon>Haemosporida</taxon>
        <taxon>Plasmodiidae</taxon>
        <taxon>Plasmodium</taxon>
        <taxon>Plasmodium (Plasmodium)</taxon>
    </lineage>
</organism>
<evidence type="ECO:0000313" key="2">
    <source>
        <dbReference type="EMBL" id="GAW79038.1"/>
    </source>
</evidence>
<keyword evidence="1" id="KW-1133">Transmembrane helix</keyword>
<sequence length="415" mass="48751">MAAVDESKYESLLNELPSSERYKKLSSINNPGQYESYCNRSSMQGTDKKHLKALCAKSVGNLKNLRNLENLEKTHDDRCTFYTFWVYKELSKIFKGSSSKIDYQFFNELDDILLRVNLNELNKVYCDFKIEPDLNNWNEKRMLHDFFKNSETIYQCIISEISGCREKYCNYVVDVKRLYDKYKPLCLWEEVCDYFDFNKKNPYEILAKLKCIGYENVEVPVDEGIDTFYSTPKRPTVRTGTFRLLGTSRTGDETVSSYKNYKCNYTLSDDGEITNLSGCIEVPSNDEDLEESSRFPVLDENDYSDYAHNFAGDIDTIKDYESPLEVKKGFLSWLMHLKSSKYVFILGSLFLVMLIGYKLINLKGSVTKRKTKKSKTNNKIYDEYDNTFSEYNPYNMNMDYYDDGYNMQYYSAWDY</sequence>
<dbReference type="AlphaFoldDB" id="A0A1Y1JBI6"/>
<keyword evidence="1" id="KW-0812">Transmembrane</keyword>
<evidence type="ECO:0000313" key="3">
    <source>
        <dbReference type="Proteomes" id="UP000195521"/>
    </source>
</evidence>
<comment type="caution">
    <text evidence="2">The sequence shown here is derived from an EMBL/GenBank/DDBJ whole genome shotgun (WGS) entry which is preliminary data.</text>
</comment>
<dbReference type="Pfam" id="PF05795">
    <property type="entry name" value="Plasmodium_Vir"/>
    <property type="match status" value="1"/>
</dbReference>
<dbReference type="Proteomes" id="UP000195521">
    <property type="component" value="Unassembled WGS sequence"/>
</dbReference>
<accession>A0A1Y1JBI6</accession>
<dbReference type="EMBL" id="BDQF01000002">
    <property type="protein sequence ID" value="GAW79038.1"/>
    <property type="molecule type" value="Genomic_DNA"/>
</dbReference>
<proteinExistence type="predicted"/>
<evidence type="ECO:0000256" key="1">
    <source>
        <dbReference type="SAM" id="Phobius"/>
    </source>
</evidence>
<dbReference type="OrthoDB" id="384562at2759"/>
<feature type="transmembrane region" description="Helical" evidence="1">
    <location>
        <begin position="342"/>
        <end position="360"/>
    </location>
</feature>
<dbReference type="InterPro" id="IPR008780">
    <property type="entry name" value="Plasmodium_Vir"/>
</dbReference>
<name>A0A1Y1JBI6_PLAGO</name>